<sequence length="1047" mass="115345">LIGFFVNTLALRMDLSQAPSVAELLARVRQTALSAQDHQDLPFEQVVEIAQPPRCLDHTPLFQVMFAWQNNEAGELELPGLQLVPIALAGDTIKFDLELHLNEEGGTIHGALFYATALFDAATIERYRGYLLSVLQAMVADAHVPVSRIDLLGTEERELLLHTWNQTDAPYPKDQCIHQLFEQQVLRTPDATAVVFEDQSLSYAQLNAQANRLAHYLRSLGVEADGRVAICAGRSMSMVIGILAILKAGGVYVPLDPTYPKDRLVHLLKDSAPQLILAEGNGMDALRGVMPEMRRVDLRDDAAWAWRPGKDFDPLQAMAGAATAYVMYTSGSTGIPKGVAVLHRSIARLVINNGYADFNAEDRVAFAANPAFDASTLELWAPLLHGGTLVIFDHATVLEPARFARALLKQRISVLWLTVGLFNQCVDALKDVIPGLRYLIVGGDALDPKIIRQVQTQFPPRYLLNGYGPTETTTFAACYAIPRELDGHTSIPIGRPIGNTRIYLLDAHGQPVPLGAPGEIYIGGAGVASGYLNRPDLTAERFLDDPFSPHPDARMYRTGDLARYLSDGNLEFLGRNDHQIKIRGFRIELGEIEACLAEHPLVCDAVVTLREDALGDKRLVAYVTTMAGTTIEAGDLVASLRAHAGEFLPDYMLPSAFVQLTALPLTPNGKLDRQMLPIPDGEAYVRRVYEPPQGDAEQTIAILWEELLGVERIGRYDNFFELGGHSLLAVQLIHRARELSLRLTFNDLFQNPVLHRLAAQIENPSQWLDGDRAIPVRTTGTQTPIFFLPTGTGDRSYIFSLAKDISKEHPIYGLPWPSMEEGVLPTLEAMAPRLIAMMQAVQPQGPYRLIGYSAGGLLAHAIASDLLRAKQPVSFLGLIDTYLYADQKIRHPKKMIVDFVGSRYGDHAEAVERLRRLETDLSLDDLIKEALELKLLQANHDVRGWKQVCYFLQAAFSYQASDSSLTVHLFCASDPLPEELTLGDADTHAPDKEAIAQQRPVESWHGALPAASMHVIPIPGDHLSMVSEPDHRRVLGAAISDVLEKPA</sequence>
<dbReference type="InterPro" id="IPR009081">
    <property type="entry name" value="PP-bd_ACP"/>
</dbReference>
<dbReference type="SMART" id="SM00824">
    <property type="entry name" value="PKS_TE"/>
    <property type="match status" value="1"/>
</dbReference>
<dbReference type="Gene3D" id="3.40.50.980">
    <property type="match status" value="2"/>
</dbReference>
<dbReference type="PROSITE" id="PS00012">
    <property type="entry name" value="PHOSPHOPANTETHEINE"/>
    <property type="match status" value="1"/>
</dbReference>
<dbReference type="Gene3D" id="2.30.38.10">
    <property type="entry name" value="Luciferase, Domain 3"/>
    <property type="match status" value="1"/>
</dbReference>
<dbReference type="Pfam" id="PF13193">
    <property type="entry name" value="AMP-binding_C"/>
    <property type="match status" value="1"/>
</dbReference>
<dbReference type="Pfam" id="PF00501">
    <property type="entry name" value="AMP-binding"/>
    <property type="match status" value="1"/>
</dbReference>
<evidence type="ECO:0000313" key="5">
    <source>
        <dbReference type="EMBL" id="MBM7130015.1"/>
    </source>
</evidence>
<dbReference type="InterPro" id="IPR029058">
    <property type="entry name" value="AB_hydrolase_fold"/>
</dbReference>
<keyword evidence="2" id="KW-0596">Phosphopantetheine</keyword>
<keyword evidence="6" id="KW-1185">Reference proteome</keyword>
<dbReference type="InterPro" id="IPR010071">
    <property type="entry name" value="AA_adenyl_dom"/>
</dbReference>
<dbReference type="InterPro" id="IPR023213">
    <property type="entry name" value="CAT-like_dom_sf"/>
</dbReference>
<dbReference type="Gene3D" id="3.40.50.1820">
    <property type="entry name" value="alpha/beta hydrolase"/>
    <property type="match status" value="1"/>
</dbReference>
<comment type="caution">
    <text evidence="5">The sequence shown here is derived from an EMBL/GenBank/DDBJ whole genome shotgun (WGS) entry which is preliminary data.</text>
</comment>
<feature type="non-terminal residue" evidence="5">
    <location>
        <position position="1"/>
    </location>
</feature>
<dbReference type="PROSITE" id="PS50075">
    <property type="entry name" value="CARRIER"/>
    <property type="match status" value="1"/>
</dbReference>
<dbReference type="CDD" id="cd12117">
    <property type="entry name" value="A_NRPS_Srf_like"/>
    <property type="match status" value="1"/>
</dbReference>
<dbReference type="InterPro" id="IPR001031">
    <property type="entry name" value="Thioesterase"/>
</dbReference>
<dbReference type="Gene3D" id="3.30.300.30">
    <property type="match status" value="1"/>
</dbReference>
<dbReference type="Gene3D" id="3.30.559.30">
    <property type="entry name" value="Nonribosomal peptide synthetase, condensation domain"/>
    <property type="match status" value="1"/>
</dbReference>
<evidence type="ECO:0000256" key="3">
    <source>
        <dbReference type="ARBA" id="ARBA00022553"/>
    </source>
</evidence>
<dbReference type="InterPro" id="IPR020845">
    <property type="entry name" value="AMP-binding_CS"/>
</dbReference>
<dbReference type="Gene3D" id="3.30.559.10">
    <property type="entry name" value="Chloramphenicol acetyltransferase-like domain"/>
    <property type="match status" value="1"/>
</dbReference>
<name>A0ABS2KGK8_9GAMM</name>
<gene>
    <name evidence="5" type="ORF">ISS99_10780</name>
</gene>
<dbReference type="InterPro" id="IPR036736">
    <property type="entry name" value="ACP-like_sf"/>
</dbReference>
<accession>A0ABS2KGK8</accession>
<evidence type="ECO:0000259" key="4">
    <source>
        <dbReference type="PROSITE" id="PS50075"/>
    </source>
</evidence>
<dbReference type="Pfam" id="PF00975">
    <property type="entry name" value="Thioesterase"/>
    <property type="match status" value="1"/>
</dbReference>
<dbReference type="InterPro" id="IPR001242">
    <property type="entry name" value="Condensation_dom"/>
</dbReference>
<dbReference type="RefSeq" id="WP_204631641.1">
    <property type="nucleotide sequence ID" value="NZ_JADIKF010000039.1"/>
</dbReference>
<evidence type="ECO:0000256" key="1">
    <source>
        <dbReference type="ARBA" id="ARBA00001957"/>
    </source>
</evidence>
<evidence type="ECO:0000313" key="6">
    <source>
        <dbReference type="Proteomes" id="UP001430193"/>
    </source>
</evidence>
<dbReference type="SUPFAM" id="SSF52777">
    <property type="entry name" value="CoA-dependent acyltransferases"/>
    <property type="match status" value="1"/>
</dbReference>
<evidence type="ECO:0000256" key="2">
    <source>
        <dbReference type="ARBA" id="ARBA00022450"/>
    </source>
</evidence>
<comment type="cofactor">
    <cofactor evidence="1">
        <name>pantetheine 4'-phosphate</name>
        <dbReference type="ChEBI" id="CHEBI:47942"/>
    </cofactor>
</comment>
<dbReference type="SUPFAM" id="SSF53474">
    <property type="entry name" value="alpha/beta-Hydrolases"/>
    <property type="match status" value="1"/>
</dbReference>
<dbReference type="InterPro" id="IPR000873">
    <property type="entry name" value="AMP-dep_synth/lig_dom"/>
</dbReference>
<reference evidence="5" key="1">
    <citation type="submission" date="2020-10" db="EMBL/GenBank/DDBJ databases">
        <title>Phylogeny of dyella-like bacteria.</title>
        <authorList>
            <person name="Fu J."/>
        </authorList>
    </citation>
    <scope>NUCLEOTIDE SEQUENCE</scope>
    <source>
        <strain evidence="5">DHON07</strain>
    </source>
</reference>
<protein>
    <submittedName>
        <fullName evidence="5">Amino acid adenylation domain-containing protein</fullName>
    </submittedName>
</protein>
<dbReference type="InterPro" id="IPR045851">
    <property type="entry name" value="AMP-bd_C_sf"/>
</dbReference>
<dbReference type="Proteomes" id="UP001430193">
    <property type="component" value="Unassembled WGS sequence"/>
</dbReference>
<dbReference type="PROSITE" id="PS00455">
    <property type="entry name" value="AMP_BINDING"/>
    <property type="match status" value="1"/>
</dbReference>
<dbReference type="EMBL" id="JADIKF010000039">
    <property type="protein sequence ID" value="MBM7130015.1"/>
    <property type="molecule type" value="Genomic_DNA"/>
</dbReference>
<dbReference type="SUPFAM" id="SSF47336">
    <property type="entry name" value="ACP-like"/>
    <property type="match status" value="1"/>
</dbReference>
<dbReference type="PANTHER" id="PTHR45527">
    <property type="entry name" value="NONRIBOSOMAL PEPTIDE SYNTHETASE"/>
    <property type="match status" value="1"/>
</dbReference>
<dbReference type="SUPFAM" id="SSF56801">
    <property type="entry name" value="Acetyl-CoA synthetase-like"/>
    <property type="match status" value="1"/>
</dbReference>
<dbReference type="NCBIfam" id="TIGR01733">
    <property type="entry name" value="AA-adenyl-dom"/>
    <property type="match status" value="1"/>
</dbReference>
<proteinExistence type="predicted"/>
<dbReference type="Gene3D" id="1.10.1200.10">
    <property type="entry name" value="ACP-like"/>
    <property type="match status" value="1"/>
</dbReference>
<dbReference type="InterPro" id="IPR025110">
    <property type="entry name" value="AMP-bd_C"/>
</dbReference>
<dbReference type="Pfam" id="PF00550">
    <property type="entry name" value="PP-binding"/>
    <property type="match status" value="1"/>
</dbReference>
<keyword evidence="3" id="KW-0597">Phosphoprotein</keyword>
<dbReference type="InterPro" id="IPR020802">
    <property type="entry name" value="TesA-like"/>
</dbReference>
<dbReference type="InterPro" id="IPR006162">
    <property type="entry name" value="Ppantetheine_attach_site"/>
</dbReference>
<feature type="domain" description="Carrier" evidence="4">
    <location>
        <begin position="691"/>
        <end position="765"/>
    </location>
</feature>
<organism evidence="5 6">
    <name type="scientific">Dyella mobilis</name>
    <dbReference type="NCBI Taxonomy" id="1849582"/>
    <lineage>
        <taxon>Bacteria</taxon>
        <taxon>Pseudomonadati</taxon>
        <taxon>Pseudomonadota</taxon>
        <taxon>Gammaproteobacteria</taxon>
        <taxon>Lysobacterales</taxon>
        <taxon>Rhodanobacteraceae</taxon>
        <taxon>Dyella</taxon>
    </lineage>
</organism>
<dbReference type="Pfam" id="PF00668">
    <property type="entry name" value="Condensation"/>
    <property type="match status" value="1"/>
</dbReference>
<dbReference type="PANTHER" id="PTHR45527:SF1">
    <property type="entry name" value="FATTY ACID SYNTHASE"/>
    <property type="match status" value="1"/>
</dbReference>